<dbReference type="InterPro" id="IPR036873">
    <property type="entry name" value="Rhodanese-like_dom_sf"/>
</dbReference>
<dbReference type="AlphaFoldDB" id="U5DKR7"/>
<dbReference type="InterPro" id="IPR001763">
    <property type="entry name" value="Rhodanese-like_dom"/>
</dbReference>
<dbReference type="PANTHER" id="PTHR43031:SF1">
    <property type="entry name" value="PYRIDINE NUCLEOTIDE-DISULPHIDE OXIDOREDUCTASE"/>
    <property type="match status" value="1"/>
</dbReference>
<dbReference type="STRING" id="582515.KR51_00022770"/>
<sequence>MEIFFELLPQAAPFKPRSRVFDLKSRLDWGEPALTIVDARPRAAFNECHIMGAIPLAADELVARAQVNLEVDRDIYVYGETDEETEAAAASLRGAGYKRVSEIVGGLAAWKAVNYEVEKTAVAV</sequence>
<accession>U5DKR7</accession>
<dbReference type="InterPro" id="IPR050229">
    <property type="entry name" value="GlpE_sulfurtransferase"/>
</dbReference>
<dbReference type="EMBL" id="ASSJ01000054">
    <property type="protein sequence ID" value="ERN41149.1"/>
    <property type="molecule type" value="Genomic_DNA"/>
</dbReference>
<protein>
    <submittedName>
        <fullName evidence="2">Rhodanese-related sulfurtransferase</fullName>
    </submittedName>
</protein>
<organism evidence="2 3">
    <name type="scientific">Rubidibacter lacunae KORDI 51-2</name>
    <dbReference type="NCBI Taxonomy" id="582515"/>
    <lineage>
        <taxon>Bacteria</taxon>
        <taxon>Bacillati</taxon>
        <taxon>Cyanobacteriota</taxon>
        <taxon>Cyanophyceae</taxon>
        <taxon>Oscillatoriophycideae</taxon>
        <taxon>Chroococcales</taxon>
        <taxon>Aphanothecaceae</taxon>
        <taxon>Rubidibacter</taxon>
    </lineage>
</organism>
<reference evidence="2 3" key="1">
    <citation type="submission" date="2013-05" db="EMBL/GenBank/DDBJ databases">
        <title>Draft genome sequence of Rubidibacter lacunae KORDI 51-2.</title>
        <authorList>
            <person name="Choi D.H."/>
            <person name="Noh J.H."/>
            <person name="Kwon K.-K."/>
            <person name="Lee J.-H."/>
            <person name="Ryu J.-Y."/>
        </authorList>
    </citation>
    <scope>NUCLEOTIDE SEQUENCE [LARGE SCALE GENOMIC DNA]</scope>
    <source>
        <strain evidence="2 3">KORDI 51-2</strain>
    </source>
</reference>
<dbReference type="InParanoid" id="U5DKR7"/>
<dbReference type="Gene3D" id="3.40.250.10">
    <property type="entry name" value="Rhodanese-like domain"/>
    <property type="match status" value="1"/>
</dbReference>
<dbReference type="PANTHER" id="PTHR43031">
    <property type="entry name" value="FAD-DEPENDENT OXIDOREDUCTASE"/>
    <property type="match status" value="1"/>
</dbReference>
<dbReference type="eggNOG" id="COG0607">
    <property type="taxonomic scope" value="Bacteria"/>
</dbReference>
<name>U5DKR7_9CHRO</name>
<comment type="caution">
    <text evidence="2">The sequence shown here is derived from an EMBL/GenBank/DDBJ whole genome shotgun (WGS) entry which is preliminary data.</text>
</comment>
<evidence type="ECO:0000259" key="1">
    <source>
        <dbReference type="PROSITE" id="PS50206"/>
    </source>
</evidence>
<dbReference type="SMART" id="SM00450">
    <property type="entry name" value="RHOD"/>
    <property type="match status" value="1"/>
</dbReference>
<evidence type="ECO:0000313" key="2">
    <source>
        <dbReference type="EMBL" id="ERN41149.1"/>
    </source>
</evidence>
<dbReference type="PATRIC" id="fig|582515.4.peg.2563"/>
<keyword evidence="2" id="KW-0808">Transferase</keyword>
<dbReference type="CDD" id="cd00158">
    <property type="entry name" value="RHOD"/>
    <property type="match status" value="1"/>
</dbReference>
<dbReference type="RefSeq" id="WP_022607418.1">
    <property type="nucleotide sequence ID" value="NZ_ASSJ01000054.1"/>
</dbReference>
<dbReference type="Pfam" id="PF00581">
    <property type="entry name" value="Rhodanese"/>
    <property type="match status" value="1"/>
</dbReference>
<gene>
    <name evidence="2" type="ORF">KR51_00022770</name>
</gene>
<feature type="domain" description="Rhodanese" evidence="1">
    <location>
        <begin position="30"/>
        <end position="119"/>
    </location>
</feature>
<keyword evidence="3" id="KW-1185">Reference proteome</keyword>
<dbReference type="GO" id="GO:0016740">
    <property type="term" value="F:transferase activity"/>
    <property type="evidence" value="ECO:0007669"/>
    <property type="project" value="UniProtKB-KW"/>
</dbReference>
<dbReference type="Proteomes" id="UP000016960">
    <property type="component" value="Unassembled WGS sequence"/>
</dbReference>
<evidence type="ECO:0000313" key="3">
    <source>
        <dbReference type="Proteomes" id="UP000016960"/>
    </source>
</evidence>
<dbReference type="SUPFAM" id="SSF52821">
    <property type="entry name" value="Rhodanese/Cell cycle control phosphatase"/>
    <property type="match status" value="1"/>
</dbReference>
<proteinExistence type="predicted"/>
<dbReference type="PROSITE" id="PS50206">
    <property type="entry name" value="RHODANESE_3"/>
    <property type="match status" value="1"/>
</dbReference>